<accession>A0A1T4W045</accession>
<dbReference type="Proteomes" id="UP000190162">
    <property type="component" value="Unassembled WGS sequence"/>
</dbReference>
<name>A0A1T4W045_9GAMM</name>
<feature type="transmembrane region" description="Helical" evidence="1">
    <location>
        <begin position="143"/>
        <end position="162"/>
    </location>
</feature>
<dbReference type="RefSeq" id="WP_139367838.1">
    <property type="nucleotide sequence ID" value="NZ_FUXU01000132.1"/>
</dbReference>
<feature type="transmembrane region" description="Helical" evidence="1">
    <location>
        <begin position="39"/>
        <end position="60"/>
    </location>
</feature>
<keyword evidence="1" id="KW-1133">Transmembrane helix</keyword>
<proteinExistence type="predicted"/>
<feature type="transmembrane region" description="Helical" evidence="1">
    <location>
        <begin position="94"/>
        <end position="112"/>
    </location>
</feature>
<dbReference type="AlphaFoldDB" id="A0A1T4W045"/>
<keyword evidence="1" id="KW-0812">Transmembrane</keyword>
<sequence length="190" mass="19943">MKVGHCLLGALGLIAFPLAAHTLEPSIHSMSEHPFWDGFIHPFTSVLHVVTWVAMGILVSQFSNFKLKLLVVSSLMYFVFFAIQSPLISTGNSPMFPLLVGALLLAAMSAGLKCTGLSTFAKLSAALAFVVIGISSFMHGAHVTSVAFAGGFIAAALLTLFAGERIGAYISLEKLSVAMGLSGVLFVLVA</sequence>
<feature type="transmembrane region" description="Helical" evidence="1">
    <location>
        <begin position="67"/>
        <end position="88"/>
    </location>
</feature>
<feature type="transmembrane region" description="Helical" evidence="1">
    <location>
        <begin position="169"/>
        <end position="189"/>
    </location>
</feature>
<keyword evidence="1" id="KW-0472">Membrane</keyword>
<keyword evidence="3" id="KW-1185">Reference proteome</keyword>
<evidence type="ECO:0000256" key="1">
    <source>
        <dbReference type="SAM" id="Phobius"/>
    </source>
</evidence>
<evidence type="ECO:0008006" key="4">
    <source>
        <dbReference type="Google" id="ProtNLM"/>
    </source>
</evidence>
<evidence type="ECO:0000313" key="3">
    <source>
        <dbReference type="Proteomes" id="UP000190162"/>
    </source>
</evidence>
<dbReference type="OrthoDB" id="9939295at2"/>
<evidence type="ECO:0000313" key="2">
    <source>
        <dbReference type="EMBL" id="SKA70644.1"/>
    </source>
</evidence>
<gene>
    <name evidence="2" type="ORF">SAMN02745132_04600</name>
</gene>
<organism evidence="2 3">
    <name type="scientific">Enterovibrio nigricans DSM 22720</name>
    <dbReference type="NCBI Taxonomy" id="1121868"/>
    <lineage>
        <taxon>Bacteria</taxon>
        <taxon>Pseudomonadati</taxon>
        <taxon>Pseudomonadota</taxon>
        <taxon>Gammaproteobacteria</taxon>
        <taxon>Vibrionales</taxon>
        <taxon>Vibrionaceae</taxon>
        <taxon>Enterovibrio</taxon>
    </lineage>
</organism>
<reference evidence="3" key="1">
    <citation type="submission" date="2017-02" db="EMBL/GenBank/DDBJ databases">
        <authorList>
            <person name="Varghese N."/>
            <person name="Submissions S."/>
        </authorList>
    </citation>
    <scope>NUCLEOTIDE SEQUENCE [LARGE SCALE GENOMIC DNA]</scope>
    <source>
        <strain evidence="3">DSM 22720</strain>
    </source>
</reference>
<protein>
    <recommendedName>
        <fullName evidence="4">HupE / UreJ protein</fullName>
    </recommendedName>
</protein>
<dbReference type="EMBL" id="FUXU01000132">
    <property type="protein sequence ID" value="SKA70644.1"/>
    <property type="molecule type" value="Genomic_DNA"/>
</dbReference>